<name>I9LHS0_9FIRM</name>
<dbReference type="Proteomes" id="UP000004324">
    <property type="component" value="Unassembled WGS sequence"/>
</dbReference>
<dbReference type="EMBL" id="AKVJ01000011">
    <property type="protein sequence ID" value="EIW19931.1"/>
    <property type="molecule type" value="Genomic_DNA"/>
</dbReference>
<reference evidence="1 2" key="1">
    <citation type="journal article" date="2012" name="J. Bacteriol.">
        <title>Draft Genome Sequences for Two Metal-Reducing Pelosinus fermentans Strains Isolated from a Cr(VI)-Contaminated Site and for Type Strain R7.</title>
        <authorList>
            <person name="Brown S.D."/>
            <person name="Podar M."/>
            <person name="Klingeman D.M."/>
            <person name="Johnson C.M."/>
            <person name="Yang Z.K."/>
            <person name="Utturkar S.M."/>
            <person name="Land M.L."/>
            <person name="Mosher J.J."/>
            <person name="Hurt R.A.Jr."/>
            <person name="Phelps T.J."/>
            <person name="Palumbo A.V."/>
            <person name="Arkin A.P."/>
            <person name="Hazen T.C."/>
            <person name="Elias D.A."/>
        </authorList>
    </citation>
    <scope>NUCLEOTIDE SEQUENCE [LARGE SCALE GENOMIC DNA]</scope>
    <source>
        <strain evidence="1 2">B4</strain>
    </source>
</reference>
<comment type="caution">
    <text evidence="1">The sequence shown here is derived from an EMBL/GenBank/DDBJ whole genome shotgun (WGS) entry which is preliminary data.</text>
</comment>
<evidence type="ECO:0000313" key="2">
    <source>
        <dbReference type="Proteomes" id="UP000004324"/>
    </source>
</evidence>
<proteinExistence type="predicted"/>
<dbReference type="RefSeq" id="WP_007932045.1">
    <property type="nucleotide sequence ID" value="NZ_AKVJ01000011.1"/>
</dbReference>
<gene>
    <name evidence="1" type="ORF">FB4_0182</name>
</gene>
<protein>
    <submittedName>
        <fullName evidence="1">Uncharacterized protein</fullName>
    </submittedName>
</protein>
<sequence length="80" mass="9217">MKASVRAAEVATAKGYCRMVEAVRQSKFAEIAKLISHKIVDAKFVADAWEWKKEHYGEEHADKLLDEQLVFEQKRRGLIL</sequence>
<keyword evidence="2" id="KW-1185">Reference proteome</keyword>
<organism evidence="1 2">
    <name type="scientific">Pelosinus fermentans B4</name>
    <dbReference type="NCBI Taxonomy" id="1149862"/>
    <lineage>
        <taxon>Bacteria</taxon>
        <taxon>Bacillati</taxon>
        <taxon>Bacillota</taxon>
        <taxon>Negativicutes</taxon>
        <taxon>Selenomonadales</taxon>
        <taxon>Sporomusaceae</taxon>
        <taxon>Pelosinus</taxon>
    </lineage>
</organism>
<evidence type="ECO:0000313" key="1">
    <source>
        <dbReference type="EMBL" id="EIW19931.1"/>
    </source>
</evidence>
<accession>I9LHS0</accession>
<dbReference type="PATRIC" id="fig|1149862.3.peg.1079"/>
<dbReference type="AlphaFoldDB" id="I9LHS0"/>